<organism evidence="1 2">
    <name type="scientific">Sphingobium baderi</name>
    <dbReference type="NCBI Taxonomy" id="1332080"/>
    <lineage>
        <taxon>Bacteria</taxon>
        <taxon>Pseudomonadati</taxon>
        <taxon>Pseudomonadota</taxon>
        <taxon>Alphaproteobacteria</taxon>
        <taxon>Sphingomonadales</taxon>
        <taxon>Sphingomonadaceae</taxon>
        <taxon>Sphingobium</taxon>
    </lineage>
</organism>
<protein>
    <submittedName>
        <fullName evidence="1">Uncharacterized protein</fullName>
    </submittedName>
</protein>
<dbReference type="RefSeq" id="WP_062069162.1">
    <property type="nucleotide sequence ID" value="NZ_CP013265.1"/>
</dbReference>
<evidence type="ECO:0000313" key="2">
    <source>
        <dbReference type="Proteomes" id="UP000056968"/>
    </source>
</evidence>
<gene>
    <name evidence="1" type="ORF">ATN00_20385</name>
</gene>
<dbReference type="KEGG" id="sbd:ATN00_20385"/>
<keyword evidence="1" id="KW-0614">Plasmid</keyword>
<dbReference type="Proteomes" id="UP000056968">
    <property type="component" value="Plasmid pDE1"/>
</dbReference>
<proteinExistence type="predicted"/>
<reference evidence="1 2" key="1">
    <citation type="submission" date="2015-11" db="EMBL/GenBank/DDBJ databases">
        <title>A Two-component Flavoprotein Monooxygenase System MeaXY Responsible for para-Hydroxylation of 2-Methyl-6-ethylaniline and 2,6-Diethylaniline in Sphingobium baderi DE-13.</title>
        <authorList>
            <person name="Cheng M."/>
            <person name="Meng Q."/>
            <person name="Yang Y."/>
            <person name="Chu C."/>
            <person name="Yan X."/>
            <person name="He J."/>
            <person name="Li S."/>
        </authorList>
    </citation>
    <scope>NUCLEOTIDE SEQUENCE [LARGE SCALE GENOMIC DNA]</scope>
    <source>
        <strain evidence="1 2">DE-13</strain>
        <plasmid evidence="2">Plasmid pDE1</plasmid>
    </source>
</reference>
<sequence length="74" mass="8303">MIPLHAPGRFRKDAFAVFGVILEDDRVERGLSIFGDLCDTTRTGSNGIALFEIVADYRPQKFRNRTVLLCSDLS</sequence>
<geneLocation type="plasmid" evidence="1 2">
    <name>pDE1</name>
</geneLocation>
<name>A0A0S3F5A9_9SPHN</name>
<dbReference type="AlphaFoldDB" id="A0A0S3F5A9"/>
<evidence type="ECO:0000313" key="1">
    <source>
        <dbReference type="EMBL" id="ALR22860.1"/>
    </source>
</evidence>
<accession>A0A0S3F5A9</accession>
<keyword evidence="2" id="KW-1185">Reference proteome</keyword>
<dbReference type="EMBL" id="CP013265">
    <property type="protein sequence ID" value="ALR22860.1"/>
    <property type="molecule type" value="Genomic_DNA"/>
</dbReference>